<accession>A0A220MLK2</accession>
<organism evidence="1 2">
    <name type="scientific">Brevibacillus formosus</name>
    <dbReference type="NCBI Taxonomy" id="54913"/>
    <lineage>
        <taxon>Bacteria</taxon>
        <taxon>Bacillati</taxon>
        <taxon>Bacillota</taxon>
        <taxon>Bacilli</taxon>
        <taxon>Bacillales</taxon>
        <taxon>Paenibacillaceae</taxon>
        <taxon>Brevibacillus</taxon>
    </lineage>
</organism>
<name>A0A220MLK2_9BACL</name>
<dbReference type="AlphaFoldDB" id="A0A220MLK2"/>
<protein>
    <recommendedName>
        <fullName evidence="3">Tetratricopeptide repeat protein</fullName>
    </recommendedName>
</protein>
<sequence length="372" mass="43980">MEIHQISEQLPLIKHSKDLWGSFAYSKCKDAYGYDKNGLKRYALIVQLQYDQTVTEADKELLYYLMSQEIEMHKSHPYQGFHESMDIVAYLLAKCRDVTHIPLFEQAKLSNFDTYYGFDTEYIISAGIEEAITYIEENDLYRFSSFFQDKKEELETMYTAEHMERWFQSKARNYPANLEDESLITLMDRAIDFGNMAEARKLLEKLEEQLGSDKKNYSLLYHRAKQLEEYDKALHYLTQDLPEQEDSFDKVFLWLKMAEIHLLKQDWTQAFASVKQCEPELKLFSSWRKAGLGRSLSETLLDISLKAKDSNEVLAREAYRWADQMLKSTNNYSSNVLRKAHQCAKVLQRKQDKRLYSKKVAIEARRINRMLR</sequence>
<dbReference type="RefSeq" id="WP_088909594.1">
    <property type="nucleotide sequence ID" value="NZ_CP018145.1"/>
</dbReference>
<reference evidence="1 2" key="1">
    <citation type="submission" date="2016-11" db="EMBL/GenBank/DDBJ databases">
        <authorList>
            <person name="Jaros S."/>
            <person name="Januszkiewicz K."/>
            <person name="Wedrychowicz H."/>
        </authorList>
    </citation>
    <scope>NUCLEOTIDE SEQUENCE [LARGE SCALE GENOMIC DNA]</scope>
    <source>
        <strain evidence="1 2">NF2</strain>
    </source>
</reference>
<evidence type="ECO:0008006" key="3">
    <source>
        <dbReference type="Google" id="ProtNLM"/>
    </source>
</evidence>
<evidence type="ECO:0000313" key="1">
    <source>
        <dbReference type="EMBL" id="ASJ55977.1"/>
    </source>
</evidence>
<dbReference type="Gene3D" id="1.25.40.10">
    <property type="entry name" value="Tetratricopeptide repeat domain"/>
    <property type="match status" value="1"/>
</dbReference>
<dbReference type="InterPro" id="IPR011990">
    <property type="entry name" value="TPR-like_helical_dom_sf"/>
</dbReference>
<dbReference type="EMBL" id="CP018145">
    <property type="protein sequence ID" value="ASJ55977.1"/>
    <property type="molecule type" value="Genomic_DNA"/>
</dbReference>
<proteinExistence type="predicted"/>
<gene>
    <name evidence="1" type="ORF">BP422_21975</name>
</gene>
<dbReference type="SUPFAM" id="SSF48452">
    <property type="entry name" value="TPR-like"/>
    <property type="match status" value="1"/>
</dbReference>
<dbReference type="KEGG" id="bfm:BP422_21975"/>
<evidence type="ECO:0000313" key="2">
    <source>
        <dbReference type="Proteomes" id="UP000197781"/>
    </source>
</evidence>
<dbReference type="Proteomes" id="UP000197781">
    <property type="component" value="Chromosome"/>
</dbReference>